<evidence type="ECO:0000256" key="3">
    <source>
        <dbReference type="ARBA" id="ARBA00016923"/>
    </source>
</evidence>
<dbReference type="InterPro" id="IPR017958">
    <property type="entry name" value="Gln-tRNA_amidoTrfase_suB_CS"/>
</dbReference>
<dbReference type="InterPro" id="IPR003789">
    <property type="entry name" value="Asn/Gln_tRNA_amidoTrase-B-like"/>
</dbReference>
<dbReference type="GO" id="GO:0070681">
    <property type="term" value="P:glutaminyl-tRNAGln biosynthesis via transamidation"/>
    <property type="evidence" value="ECO:0007669"/>
    <property type="project" value="TreeGrafter"/>
</dbReference>
<evidence type="ECO:0000256" key="10">
    <source>
        <dbReference type="ARBA" id="ARBA00047913"/>
    </source>
</evidence>
<dbReference type="PANTHER" id="PTHR11659:SF0">
    <property type="entry name" value="GLUTAMYL-TRNA(GLN) AMIDOTRANSFERASE SUBUNIT B, MITOCHONDRIAL"/>
    <property type="match status" value="1"/>
</dbReference>
<feature type="compositionally biased region" description="Low complexity" evidence="12">
    <location>
        <begin position="359"/>
        <end position="370"/>
    </location>
</feature>
<dbReference type="HAMAP" id="MF_00121">
    <property type="entry name" value="GatB"/>
    <property type="match status" value="1"/>
</dbReference>
<name>A0A6F8YNM0_9ACTN</name>
<dbReference type="NCBIfam" id="NF004012">
    <property type="entry name" value="PRK05477.1-2"/>
    <property type="match status" value="1"/>
</dbReference>
<gene>
    <name evidence="11" type="primary">gatB</name>
    <name evidence="14" type="ORF">Psuf_047810</name>
</gene>
<dbReference type="GO" id="GO:0050567">
    <property type="term" value="F:glutaminyl-tRNA synthase (glutamine-hydrolyzing) activity"/>
    <property type="evidence" value="ECO:0007669"/>
    <property type="project" value="UniProtKB-UniRule"/>
</dbReference>
<feature type="domain" description="Aspartyl/Glutamyl-tRNA(Gln) amidotransferase subunit B/E catalytic" evidence="13">
    <location>
        <begin position="18"/>
        <end position="309"/>
    </location>
</feature>
<dbReference type="InterPro" id="IPR004413">
    <property type="entry name" value="GatB"/>
</dbReference>
<comment type="catalytic activity">
    <reaction evidence="9 11">
        <text>L-aspartyl-tRNA(Asn) + L-glutamine + ATP + H2O = L-asparaginyl-tRNA(Asn) + L-glutamate + ADP + phosphate + 2 H(+)</text>
        <dbReference type="Rhea" id="RHEA:14513"/>
        <dbReference type="Rhea" id="RHEA-COMP:9674"/>
        <dbReference type="Rhea" id="RHEA-COMP:9677"/>
        <dbReference type="ChEBI" id="CHEBI:15377"/>
        <dbReference type="ChEBI" id="CHEBI:15378"/>
        <dbReference type="ChEBI" id="CHEBI:29985"/>
        <dbReference type="ChEBI" id="CHEBI:30616"/>
        <dbReference type="ChEBI" id="CHEBI:43474"/>
        <dbReference type="ChEBI" id="CHEBI:58359"/>
        <dbReference type="ChEBI" id="CHEBI:78515"/>
        <dbReference type="ChEBI" id="CHEBI:78516"/>
        <dbReference type="ChEBI" id="CHEBI:456216"/>
    </reaction>
</comment>
<dbReference type="EC" id="6.3.5.-" evidence="11"/>
<organism evidence="14 15">
    <name type="scientific">Phytohabitans suffuscus</name>
    <dbReference type="NCBI Taxonomy" id="624315"/>
    <lineage>
        <taxon>Bacteria</taxon>
        <taxon>Bacillati</taxon>
        <taxon>Actinomycetota</taxon>
        <taxon>Actinomycetes</taxon>
        <taxon>Micromonosporales</taxon>
        <taxon>Micromonosporaceae</taxon>
    </lineage>
</organism>
<dbReference type="SUPFAM" id="SSF55931">
    <property type="entry name" value="Glutamine synthetase/guanido kinase"/>
    <property type="match status" value="1"/>
</dbReference>
<dbReference type="PANTHER" id="PTHR11659">
    <property type="entry name" value="GLUTAMYL-TRNA GLN AMIDOTRANSFERASE SUBUNIT B MITOCHONDRIAL AND PROKARYOTIC PET112-RELATED"/>
    <property type="match status" value="1"/>
</dbReference>
<dbReference type="GO" id="GO:0005524">
    <property type="term" value="F:ATP binding"/>
    <property type="evidence" value="ECO:0007669"/>
    <property type="project" value="UniProtKB-KW"/>
</dbReference>
<comment type="function">
    <text evidence="8 11">Allows the formation of correctly charged Asn-tRNA(Asn) or Gln-tRNA(Gln) through the transamidation of misacylated Asp-tRNA(Asn) or Glu-tRNA(Gln) in organisms which lack either or both of asparaginyl-tRNA or glutaminyl-tRNA synthetases. The reaction takes place in the presence of glutamine and ATP through an activated phospho-Asp-tRNA(Asn) or phospho-Glu-tRNA(Gln).</text>
</comment>
<dbReference type="InterPro" id="IPR006075">
    <property type="entry name" value="Asn/Gln-tRNA_Trfase_suB/E_cat"/>
</dbReference>
<reference evidence="14 15" key="2">
    <citation type="submission" date="2020-03" db="EMBL/GenBank/DDBJ databases">
        <authorList>
            <person name="Ichikawa N."/>
            <person name="Kimura A."/>
            <person name="Kitahashi Y."/>
            <person name="Uohara A."/>
        </authorList>
    </citation>
    <scope>NUCLEOTIDE SEQUENCE [LARGE SCALE GENOMIC DNA]</scope>
    <source>
        <strain evidence="14 15">NBRC 105367</strain>
    </source>
</reference>
<keyword evidence="4 11" id="KW-0436">Ligase</keyword>
<evidence type="ECO:0000256" key="6">
    <source>
        <dbReference type="ARBA" id="ARBA00022840"/>
    </source>
</evidence>
<feature type="region of interest" description="Disordered" evidence="12">
    <location>
        <begin position="359"/>
        <end position="384"/>
    </location>
</feature>
<evidence type="ECO:0000256" key="4">
    <source>
        <dbReference type="ARBA" id="ARBA00022598"/>
    </source>
</evidence>
<evidence type="ECO:0000256" key="2">
    <source>
        <dbReference type="ARBA" id="ARBA00011123"/>
    </source>
</evidence>
<dbReference type="InterPro" id="IPR014746">
    <property type="entry name" value="Gln_synth/guanido_kin_cat_dom"/>
</dbReference>
<keyword evidence="6 11" id="KW-0067">ATP-binding</keyword>
<sequence length="415" mass="45594">MTVTLPPYDEVVARYEPVIGLETHVELGTKTKMFCGCPIDFGGQPNTRICPVCLGLPGSLPVANKAAIEATIRIGLALNCTIATWSRFARKNYFYPDMPKNYQISQYDEPLCVDGWLDVEVEGEIVRIGIERVHLEEDTGKTQHVGGATGRIHGATESLVDYNRAGIPLVEIVTKPVPGTGALAPIVARAYVTELRDVIRSLGVSDVRMEQGSLRCDVNTSLSLPGEPWGTRTETKNVNSLRSVERAVRSEILRQAAVLDAGGKIKQETRHLHEETGDTRPGRSKETATDYRYFPEPDLVPLAPDPAWVASLKEALPELPRVHRKRLQTDWGLSDLDMRSVVNAGAVELIEETIAAGASPRAPASGGWASWPAAPTRPASSWSRWVPRPRRWPSCSAWSTRASSTTSWPAPYWRA</sequence>
<comment type="subunit">
    <text evidence="2 11">Heterotrimer of A, B and C subunits.</text>
</comment>
<dbReference type="SUPFAM" id="SSF89095">
    <property type="entry name" value="GatB/YqeY motif"/>
    <property type="match status" value="1"/>
</dbReference>
<evidence type="ECO:0000256" key="7">
    <source>
        <dbReference type="ARBA" id="ARBA00022917"/>
    </source>
</evidence>
<dbReference type="Proteomes" id="UP000503011">
    <property type="component" value="Chromosome"/>
</dbReference>
<evidence type="ECO:0000256" key="12">
    <source>
        <dbReference type="SAM" id="MobiDB-lite"/>
    </source>
</evidence>
<evidence type="ECO:0000256" key="8">
    <source>
        <dbReference type="ARBA" id="ARBA00024799"/>
    </source>
</evidence>
<dbReference type="NCBIfam" id="TIGR00133">
    <property type="entry name" value="gatB"/>
    <property type="match status" value="1"/>
</dbReference>
<evidence type="ECO:0000259" key="13">
    <source>
        <dbReference type="Pfam" id="PF02934"/>
    </source>
</evidence>
<dbReference type="InterPro" id="IPR017959">
    <property type="entry name" value="Asn/Gln-tRNA_amidoTrfase_suB/E"/>
</dbReference>
<evidence type="ECO:0000256" key="1">
    <source>
        <dbReference type="ARBA" id="ARBA00005306"/>
    </source>
</evidence>
<comment type="similarity">
    <text evidence="1 11">Belongs to the GatB/GatE family. GatB subfamily.</text>
</comment>
<dbReference type="EMBL" id="AP022871">
    <property type="protein sequence ID" value="BCB87468.1"/>
    <property type="molecule type" value="Genomic_DNA"/>
</dbReference>
<evidence type="ECO:0000256" key="9">
    <source>
        <dbReference type="ARBA" id="ARBA00047380"/>
    </source>
</evidence>
<reference evidence="14 15" key="1">
    <citation type="submission" date="2020-03" db="EMBL/GenBank/DDBJ databases">
        <title>Whole genome shotgun sequence of Phytohabitans suffuscus NBRC 105367.</title>
        <authorList>
            <person name="Komaki H."/>
            <person name="Tamura T."/>
        </authorList>
    </citation>
    <scope>NUCLEOTIDE SEQUENCE [LARGE SCALE GENOMIC DNA]</scope>
    <source>
        <strain evidence="14 15">NBRC 105367</strain>
    </source>
</reference>
<dbReference type="Pfam" id="PF02934">
    <property type="entry name" value="GatB_N"/>
    <property type="match status" value="1"/>
</dbReference>
<dbReference type="GO" id="GO:0006412">
    <property type="term" value="P:translation"/>
    <property type="evidence" value="ECO:0007669"/>
    <property type="project" value="UniProtKB-UniRule"/>
</dbReference>
<proteinExistence type="inferred from homology"/>
<comment type="catalytic activity">
    <reaction evidence="10 11">
        <text>L-glutamyl-tRNA(Gln) + L-glutamine + ATP + H2O = L-glutaminyl-tRNA(Gln) + L-glutamate + ADP + phosphate + H(+)</text>
        <dbReference type="Rhea" id="RHEA:17521"/>
        <dbReference type="Rhea" id="RHEA-COMP:9681"/>
        <dbReference type="Rhea" id="RHEA-COMP:9684"/>
        <dbReference type="ChEBI" id="CHEBI:15377"/>
        <dbReference type="ChEBI" id="CHEBI:15378"/>
        <dbReference type="ChEBI" id="CHEBI:29985"/>
        <dbReference type="ChEBI" id="CHEBI:30616"/>
        <dbReference type="ChEBI" id="CHEBI:43474"/>
        <dbReference type="ChEBI" id="CHEBI:58359"/>
        <dbReference type="ChEBI" id="CHEBI:78520"/>
        <dbReference type="ChEBI" id="CHEBI:78521"/>
        <dbReference type="ChEBI" id="CHEBI:456216"/>
    </reaction>
</comment>
<dbReference type="KEGG" id="psuu:Psuf_047810"/>
<evidence type="ECO:0000256" key="5">
    <source>
        <dbReference type="ARBA" id="ARBA00022741"/>
    </source>
</evidence>
<evidence type="ECO:0000313" key="15">
    <source>
        <dbReference type="Proteomes" id="UP000503011"/>
    </source>
</evidence>
<dbReference type="PROSITE" id="PS01234">
    <property type="entry name" value="GATB"/>
    <property type="match status" value="1"/>
</dbReference>
<dbReference type="AlphaFoldDB" id="A0A6F8YNM0"/>
<protein>
    <recommendedName>
        <fullName evidence="3 11">Aspartyl/glutamyl-tRNA(Asn/Gln) amidotransferase subunit B</fullName>
        <shortName evidence="11">Asp/Glu-ADT subunit B</shortName>
        <ecNumber evidence="11">6.3.5.-</ecNumber>
    </recommendedName>
</protein>
<keyword evidence="15" id="KW-1185">Reference proteome</keyword>
<evidence type="ECO:0000256" key="11">
    <source>
        <dbReference type="HAMAP-Rule" id="MF_00121"/>
    </source>
</evidence>
<accession>A0A6F8YNM0</accession>
<keyword evidence="5 11" id="KW-0547">Nucleotide-binding</keyword>
<keyword evidence="7 11" id="KW-0648">Protein biosynthesis</keyword>
<evidence type="ECO:0000313" key="14">
    <source>
        <dbReference type="EMBL" id="BCB87468.1"/>
    </source>
</evidence>